<organism evidence="7 8">
    <name type="scientific">Stegodyphus mimosarum</name>
    <name type="common">African social velvet spider</name>
    <dbReference type="NCBI Taxonomy" id="407821"/>
    <lineage>
        <taxon>Eukaryota</taxon>
        <taxon>Metazoa</taxon>
        <taxon>Ecdysozoa</taxon>
        <taxon>Arthropoda</taxon>
        <taxon>Chelicerata</taxon>
        <taxon>Arachnida</taxon>
        <taxon>Araneae</taxon>
        <taxon>Araneomorphae</taxon>
        <taxon>Entelegynae</taxon>
        <taxon>Eresoidea</taxon>
        <taxon>Eresidae</taxon>
        <taxon>Stegodyphus</taxon>
    </lineage>
</organism>
<dbReference type="InterPro" id="IPR052950">
    <property type="entry name" value="CISD"/>
</dbReference>
<proteinExistence type="predicted"/>
<dbReference type="AlphaFoldDB" id="A0A087UZP2"/>
<dbReference type="Gene3D" id="3.40.5.90">
    <property type="entry name" value="CDGSH iron-sulfur domain, mitoNEET-type"/>
    <property type="match status" value="1"/>
</dbReference>
<dbReference type="SMART" id="SM00704">
    <property type="entry name" value="ZnF_CDGSH"/>
    <property type="match status" value="1"/>
</dbReference>
<dbReference type="InterPro" id="IPR018967">
    <property type="entry name" value="FeS-contain_CDGSH-typ"/>
</dbReference>
<reference evidence="7 8" key="1">
    <citation type="submission" date="2013-11" db="EMBL/GenBank/DDBJ databases">
        <title>Genome sequencing of Stegodyphus mimosarum.</title>
        <authorList>
            <person name="Bechsgaard J."/>
        </authorList>
    </citation>
    <scope>NUCLEOTIDE SEQUENCE [LARGE SCALE GENOMIC DNA]</scope>
</reference>
<dbReference type="Pfam" id="PF09360">
    <property type="entry name" value="zf-CDGSH"/>
    <property type="match status" value="1"/>
</dbReference>
<evidence type="ECO:0000256" key="5">
    <source>
        <dbReference type="ARBA" id="ARBA00034078"/>
    </source>
</evidence>
<keyword evidence="3" id="KW-0408">Iron</keyword>
<evidence type="ECO:0000256" key="1">
    <source>
        <dbReference type="ARBA" id="ARBA00022714"/>
    </source>
</evidence>
<comment type="cofactor">
    <cofactor evidence="5">
        <name>[2Fe-2S] cluster</name>
        <dbReference type="ChEBI" id="CHEBI:190135"/>
    </cofactor>
</comment>
<dbReference type="GO" id="GO:0046872">
    <property type="term" value="F:metal ion binding"/>
    <property type="evidence" value="ECO:0007669"/>
    <property type="project" value="UniProtKB-KW"/>
</dbReference>
<gene>
    <name evidence="7" type="ORF">X975_16615</name>
</gene>
<keyword evidence="1" id="KW-0001">2Fe-2S</keyword>
<dbReference type="EMBL" id="KK122497">
    <property type="protein sequence ID" value="KFM82831.1"/>
    <property type="molecule type" value="Genomic_DNA"/>
</dbReference>
<dbReference type="OrthoDB" id="15717at2759"/>
<dbReference type="PANTHER" id="PTHR46491:SF3">
    <property type="entry name" value="CDGSH IRON-SULFUR DOMAIN-CONTAINING PROTEIN 3, MITOCHONDRIAL"/>
    <property type="match status" value="1"/>
</dbReference>
<evidence type="ECO:0000256" key="2">
    <source>
        <dbReference type="ARBA" id="ARBA00022723"/>
    </source>
</evidence>
<dbReference type="GO" id="GO:0051537">
    <property type="term" value="F:2 iron, 2 sulfur cluster binding"/>
    <property type="evidence" value="ECO:0007669"/>
    <property type="project" value="UniProtKB-KW"/>
</dbReference>
<dbReference type="STRING" id="407821.A0A087UZP2"/>
<keyword evidence="8" id="KW-1185">Reference proteome</keyword>
<feature type="non-terminal residue" evidence="7">
    <location>
        <position position="50"/>
    </location>
</feature>
<dbReference type="GO" id="GO:0005739">
    <property type="term" value="C:mitochondrion"/>
    <property type="evidence" value="ECO:0007669"/>
    <property type="project" value="TreeGrafter"/>
</dbReference>
<keyword evidence="2" id="KW-0479">Metal-binding</keyword>
<evidence type="ECO:0000313" key="7">
    <source>
        <dbReference type="EMBL" id="KFM82831.1"/>
    </source>
</evidence>
<keyword evidence="4" id="KW-0411">Iron-sulfur</keyword>
<dbReference type="InterPro" id="IPR042216">
    <property type="entry name" value="MitoNEET_CISD"/>
</dbReference>
<evidence type="ECO:0000259" key="6">
    <source>
        <dbReference type="SMART" id="SM00704"/>
    </source>
</evidence>
<evidence type="ECO:0000313" key="8">
    <source>
        <dbReference type="Proteomes" id="UP000054359"/>
    </source>
</evidence>
<evidence type="ECO:0000256" key="4">
    <source>
        <dbReference type="ARBA" id="ARBA00023014"/>
    </source>
</evidence>
<dbReference type="Proteomes" id="UP000054359">
    <property type="component" value="Unassembled WGS sequence"/>
</dbReference>
<dbReference type="PANTHER" id="PTHR46491">
    <property type="entry name" value="CDGSH IRON SULFUR DOMAIN PROTEIN HOMOLOG"/>
    <property type="match status" value="1"/>
</dbReference>
<feature type="domain" description="Iron-binding zinc finger CDGSH type" evidence="6">
    <location>
        <begin position="6"/>
        <end position="42"/>
    </location>
</feature>
<protein>
    <recommendedName>
        <fullName evidence="6">Iron-binding zinc finger CDGSH type domain-containing protein</fullName>
    </recommendedName>
</protein>
<evidence type="ECO:0000256" key="3">
    <source>
        <dbReference type="ARBA" id="ARBA00023004"/>
    </source>
</evidence>
<accession>A0A087UZP2</accession>
<name>A0A087UZP2_STEMI</name>
<sequence length="50" mass="5971">MKIKLKPVVFKPRETREYWFCNCKQTKNRPFCDGSHNSPFVQAAQSVIRR</sequence>